<feature type="compositionally biased region" description="Basic and acidic residues" evidence="1">
    <location>
        <begin position="694"/>
        <end position="712"/>
    </location>
</feature>
<gene>
    <name evidence="3" type="ORF">HY834_09460</name>
</gene>
<organism evidence="3 4">
    <name type="scientific">Devosia nanyangense</name>
    <dbReference type="NCBI Taxonomy" id="1228055"/>
    <lineage>
        <taxon>Bacteria</taxon>
        <taxon>Pseudomonadati</taxon>
        <taxon>Pseudomonadota</taxon>
        <taxon>Alphaproteobacteria</taxon>
        <taxon>Hyphomicrobiales</taxon>
        <taxon>Devosiaceae</taxon>
        <taxon>Devosia</taxon>
    </lineage>
</organism>
<feature type="compositionally biased region" description="Pro residues" evidence="1">
    <location>
        <begin position="613"/>
        <end position="633"/>
    </location>
</feature>
<proteinExistence type="predicted"/>
<dbReference type="SUPFAM" id="SSF81901">
    <property type="entry name" value="HCP-like"/>
    <property type="match status" value="1"/>
</dbReference>
<dbReference type="PANTHER" id="PTHR11102:SF160">
    <property type="entry name" value="ERAD-ASSOCIATED E3 UBIQUITIN-PROTEIN LIGASE COMPONENT HRD3"/>
    <property type="match status" value="1"/>
</dbReference>
<evidence type="ECO:0000313" key="4">
    <source>
        <dbReference type="Proteomes" id="UP000782610"/>
    </source>
</evidence>
<dbReference type="Pfam" id="PF01471">
    <property type="entry name" value="PG_binding_1"/>
    <property type="match status" value="1"/>
</dbReference>
<feature type="region of interest" description="Disordered" evidence="1">
    <location>
        <begin position="108"/>
        <end position="128"/>
    </location>
</feature>
<dbReference type="Gene3D" id="1.25.40.10">
    <property type="entry name" value="Tetratricopeptide repeat domain"/>
    <property type="match status" value="1"/>
</dbReference>
<reference evidence="3" key="1">
    <citation type="submission" date="2020-07" db="EMBL/GenBank/DDBJ databases">
        <title>Huge and variable diversity of episymbiotic CPR bacteria and DPANN archaea in groundwater ecosystems.</title>
        <authorList>
            <person name="He C.Y."/>
            <person name="Keren R."/>
            <person name="Whittaker M."/>
            <person name="Farag I.F."/>
            <person name="Doudna J."/>
            <person name="Cate J.H.D."/>
            <person name="Banfield J.F."/>
        </authorList>
    </citation>
    <scope>NUCLEOTIDE SEQUENCE</scope>
    <source>
        <strain evidence="3">NC_groundwater_1586_Pr3_B-0.1um_66_15</strain>
    </source>
</reference>
<evidence type="ECO:0000259" key="2">
    <source>
        <dbReference type="Pfam" id="PF01471"/>
    </source>
</evidence>
<feature type="region of interest" description="Disordered" evidence="1">
    <location>
        <begin position="543"/>
        <end position="596"/>
    </location>
</feature>
<dbReference type="InterPro" id="IPR011990">
    <property type="entry name" value="TPR-like_helical_dom_sf"/>
</dbReference>
<dbReference type="Proteomes" id="UP000782610">
    <property type="component" value="Unassembled WGS sequence"/>
</dbReference>
<name>A0A933L361_9HYPH</name>
<dbReference type="SUPFAM" id="SSF47090">
    <property type="entry name" value="PGBD-like"/>
    <property type="match status" value="1"/>
</dbReference>
<dbReference type="InterPro" id="IPR002477">
    <property type="entry name" value="Peptidoglycan-bd-like"/>
</dbReference>
<dbReference type="InterPro" id="IPR036366">
    <property type="entry name" value="PGBDSf"/>
</dbReference>
<evidence type="ECO:0000256" key="1">
    <source>
        <dbReference type="SAM" id="MobiDB-lite"/>
    </source>
</evidence>
<dbReference type="SMART" id="SM00671">
    <property type="entry name" value="SEL1"/>
    <property type="match status" value="4"/>
</dbReference>
<dbReference type="EMBL" id="JACRAF010000025">
    <property type="protein sequence ID" value="MBI4921963.1"/>
    <property type="molecule type" value="Genomic_DNA"/>
</dbReference>
<comment type="caution">
    <text evidence="3">The sequence shown here is derived from an EMBL/GenBank/DDBJ whole genome shotgun (WGS) entry which is preliminary data.</text>
</comment>
<feature type="region of interest" description="Disordered" evidence="1">
    <location>
        <begin position="609"/>
        <end position="659"/>
    </location>
</feature>
<dbReference type="PANTHER" id="PTHR11102">
    <property type="entry name" value="SEL-1-LIKE PROTEIN"/>
    <property type="match status" value="1"/>
</dbReference>
<dbReference type="AlphaFoldDB" id="A0A933L361"/>
<dbReference type="InterPro" id="IPR006597">
    <property type="entry name" value="Sel1-like"/>
</dbReference>
<feature type="compositionally biased region" description="Polar residues" evidence="1">
    <location>
        <begin position="1"/>
        <end position="10"/>
    </location>
</feature>
<dbReference type="Gene3D" id="1.10.101.10">
    <property type="entry name" value="PGBD-like superfamily/PGBD"/>
    <property type="match status" value="1"/>
</dbReference>
<feature type="region of interest" description="Disordered" evidence="1">
    <location>
        <begin position="1"/>
        <end position="20"/>
    </location>
</feature>
<feature type="region of interest" description="Disordered" evidence="1">
    <location>
        <begin position="694"/>
        <end position="720"/>
    </location>
</feature>
<sequence>MARALPQSQPADYARDENPAEWQSLRSELVALLDQVDSQVARTREPSLTERVRDLRFQVAEAAPDASGRQREALKSVQRAITRFDHDTPPMPPNPRDSLQAAINQIRSRQQERPQPAAPQPRSAEGPMLERLAYSVNGLSGRLERLEGEIRTQIKTGANVKDVADQVGQLAHVVELLAGAVGETGQVKRLEGQIASLGKIMSQGREMDVSTLTRRLDDVAATVGKLAELQVHYADRVQNPVDSDAFKDGMRSIEDSVRNVYDRIDTLERHSSLSPQDLDHVTAEMARFTEALQDSAAQPQNLVELVDALNSRISDIESGDRLLHALRNDLAALRDSVVVTLAPRFDAIEQRIETLSGSVSTREDMAEIGRQIGALGDRIGERSTDPGLGQIEAQVRQLVARMDQTGEQLSGLAKLYSSDAAVAMPDLDAMAEMVASRAAEAMQRSAPDASLTETISGLETRITAMLQSMRHDPETGDFGGMQAGISEVNERLKRLEASLMERPMGAMPSRPAPAPVDEAEARLEGQADIAAIIADADAELQAMPAREPTPMPPPRTDFMPRSPDEDAPLNAPAFPEPTGPVQSALEARNGPRKRHPGLEEELSLAARYDQKPEPPAPPPGFEPAAIAPPPAPKPSAGFSDATPEPVYEAAPESTAASNSRNTFIEAARRAAQRQTPKPEVHSNSLIGRALARFHTGEAEPKPKQAKAKEARPRALAGDKPARAEFKPEPVPAVVVPVAAPSLEPQIAGEGPAPKAAPSESFLLKHRKAILLGAAIVAIMLLTINLVAQRLNQEDAAPAATGDAATLTTGAIALPLDPTPTADLAATPAPPRVIPMVDTLSTGSIDSSTALGFTTSPSQEMPSAFEAAADLVSTGDTGIAPLVPATSPVKVELPPEGVGPMDLREAAASGDPRAQFEVAAIFTEGRAVPQDYKAAATWYERAAAQGFAPAQYRLGSLYENGNGVAKDLDAARLWYERAAEAGNRMSMHNLAALYAGGQLGKQQFDSAAKWFEEAASRGLTDSQFNLGMLYARGLGVPQSLADSYKWFGLAALSGDKDAAKARDDVARSLDAETVSRLVAEVAAFKPSPIDLPANFAPIGTWSRTLDPGETIGARDIVASVQKALGKLGYDVGTSDGIAGKKTSDAIKAFELATGMNEVGLINPRLLAVLGSQPV</sequence>
<dbReference type="InterPro" id="IPR050767">
    <property type="entry name" value="Sel1_AlgK"/>
</dbReference>
<dbReference type="InterPro" id="IPR036365">
    <property type="entry name" value="PGBD-like_sf"/>
</dbReference>
<dbReference type="Pfam" id="PF08238">
    <property type="entry name" value="Sel1"/>
    <property type="match status" value="4"/>
</dbReference>
<evidence type="ECO:0000313" key="3">
    <source>
        <dbReference type="EMBL" id="MBI4921963.1"/>
    </source>
</evidence>
<feature type="domain" description="Peptidoglycan binding-like" evidence="2">
    <location>
        <begin position="1114"/>
        <end position="1168"/>
    </location>
</feature>
<protein>
    <submittedName>
        <fullName evidence="3">SEL1-like repeat protein</fullName>
    </submittedName>
</protein>
<accession>A0A933L361</accession>